<dbReference type="EMBL" id="JBBXMP010000025">
    <property type="protein sequence ID" value="KAL0067507.1"/>
    <property type="molecule type" value="Genomic_DNA"/>
</dbReference>
<dbReference type="Proteomes" id="UP001437256">
    <property type="component" value="Unassembled WGS sequence"/>
</dbReference>
<evidence type="ECO:0000313" key="3">
    <source>
        <dbReference type="EMBL" id="KAL0067507.1"/>
    </source>
</evidence>
<gene>
    <name evidence="3" type="ORF">AAF712_005498</name>
</gene>
<name>A0ABR3A2C4_9AGAR</name>
<reference evidence="3 4" key="1">
    <citation type="submission" date="2024-05" db="EMBL/GenBank/DDBJ databases">
        <title>A draft genome resource for the thread blight pathogen Marasmius tenuissimus strain MS-2.</title>
        <authorList>
            <person name="Yulfo-Soto G.E."/>
            <person name="Baruah I.K."/>
            <person name="Amoako-Attah I."/>
            <person name="Bukari Y."/>
            <person name="Meinhardt L.W."/>
            <person name="Bailey B.A."/>
            <person name="Cohen S.P."/>
        </authorList>
    </citation>
    <scope>NUCLEOTIDE SEQUENCE [LARGE SCALE GENOMIC DNA]</scope>
    <source>
        <strain evidence="3 4">MS-2</strain>
    </source>
</reference>
<evidence type="ECO:0000256" key="1">
    <source>
        <dbReference type="SAM" id="MobiDB-lite"/>
    </source>
</evidence>
<feature type="region of interest" description="Disordered" evidence="1">
    <location>
        <begin position="26"/>
        <end position="48"/>
    </location>
</feature>
<evidence type="ECO:0000256" key="2">
    <source>
        <dbReference type="SAM" id="SignalP"/>
    </source>
</evidence>
<evidence type="ECO:0000313" key="4">
    <source>
        <dbReference type="Proteomes" id="UP001437256"/>
    </source>
</evidence>
<sequence length="344" mass="35496">MFKIPSAILVSSIALQVAAQYSATFSPNNLPDKTQEGQTGTNKCGTQSNQTSQCQNAYINGVDDFCLFAPPEPGPQSVVGNTERIEVAWCMKGGYGTRLIPDGSIKGAHFVKTPDFVQITGVGDLTQLNIPAGDAGGELDPHGADGNGNPIGGLVFSSAFGPLQQIHEWTNFMSANQFCFRACNPTGPNPAGFCQHIYDVMGCEWNMPASYDPNVFETCDGQSGEPMGVYGGSTFFQGQPETPAAHPRPSSSNCKNVATISNGQITASGISASQTASGAKTTSGMSTKTTGSGSHPSASATTSGANAAQSGNAASAVTLGSWQRALFTAGGMVFCSLVGAFVFL</sequence>
<feature type="compositionally biased region" description="Low complexity" evidence="1">
    <location>
        <begin position="275"/>
        <end position="306"/>
    </location>
</feature>
<keyword evidence="4" id="KW-1185">Reference proteome</keyword>
<protein>
    <recommendedName>
        <fullName evidence="5">Macrofage activating glycoprotein</fullName>
    </recommendedName>
</protein>
<accession>A0ABR3A2C4</accession>
<feature type="signal peptide" evidence="2">
    <location>
        <begin position="1"/>
        <end position="19"/>
    </location>
</feature>
<evidence type="ECO:0008006" key="5">
    <source>
        <dbReference type="Google" id="ProtNLM"/>
    </source>
</evidence>
<feature type="chain" id="PRO_5045398551" description="Macrofage activating glycoprotein" evidence="2">
    <location>
        <begin position="20"/>
        <end position="344"/>
    </location>
</feature>
<feature type="region of interest" description="Disordered" evidence="1">
    <location>
        <begin position="231"/>
        <end position="254"/>
    </location>
</feature>
<organism evidence="3 4">
    <name type="scientific">Marasmius tenuissimus</name>
    <dbReference type="NCBI Taxonomy" id="585030"/>
    <lineage>
        <taxon>Eukaryota</taxon>
        <taxon>Fungi</taxon>
        <taxon>Dikarya</taxon>
        <taxon>Basidiomycota</taxon>
        <taxon>Agaricomycotina</taxon>
        <taxon>Agaricomycetes</taxon>
        <taxon>Agaricomycetidae</taxon>
        <taxon>Agaricales</taxon>
        <taxon>Marasmiineae</taxon>
        <taxon>Marasmiaceae</taxon>
        <taxon>Marasmius</taxon>
    </lineage>
</organism>
<comment type="caution">
    <text evidence="3">The sequence shown here is derived from an EMBL/GenBank/DDBJ whole genome shotgun (WGS) entry which is preliminary data.</text>
</comment>
<keyword evidence="2" id="KW-0732">Signal</keyword>
<proteinExistence type="predicted"/>
<feature type="region of interest" description="Disordered" evidence="1">
    <location>
        <begin position="271"/>
        <end position="306"/>
    </location>
</feature>